<name>A0A5C0UI92_9PROT</name>
<organism evidence="3 4">
    <name type="scientific">Candidatus Nesciobacter abundans</name>
    <dbReference type="NCBI Taxonomy" id="2601668"/>
    <lineage>
        <taxon>Bacteria</taxon>
        <taxon>Pseudomonadati</taxon>
        <taxon>Pseudomonadota</taxon>
        <taxon>Alphaproteobacteria</taxon>
        <taxon>Holosporales</taxon>
        <taxon>Holosporaceae</taxon>
        <taxon>Candidatus Nesciobacter</taxon>
    </lineage>
</organism>
<dbReference type="InterPro" id="IPR035421">
    <property type="entry name" value="Terminase_6C"/>
</dbReference>
<reference evidence="3 4" key="1">
    <citation type="submission" date="2019-08" db="EMBL/GenBank/DDBJ databases">
        <title>Highly reduced genomes of protist endosymbionts show evolutionary convergence.</title>
        <authorList>
            <person name="George E."/>
            <person name="Husnik F."/>
            <person name="Tashyreva D."/>
            <person name="Prokopchuk G."/>
            <person name="Horak A."/>
            <person name="Kwong W.K."/>
            <person name="Lukes J."/>
            <person name="Keeling P.J."/>
        </authorList>
    </citation>
    <scope>NUCLEOTIDE SEQUENCE [LARGE SCALE GENOMIC DNA]</scope>
    <source>
        <strain evidence="3">1604HC</strain>
    </source>
</reference>
<keyword evidence="1" id="KW-1188">Viral release from host cell</keyword>
<evidence type="ECO:0000259" key="2">
    <source>
        <dbReference type="Pfam" id="PF17289"/>
    </source>
</evidence>
<dbReference type="Gene3D" id="3.30.420.240">
    <property type="match status" value="1"/>
</dbReference>
<dbReference type="KEGG" id="nabu:FZC36_01515"/>
<evidence type="ECO:0000313" key="4">
    <source>
        <dbReference type="Proteomes" id="UP000324924"/>
    </source>
</evidence>
<dbReference type="Gene3D" id="3.40.50.300">
    <property type="entry name" value="P-loop containing nucleotide triphosphate hydrolases"/>
    <property type="match status" value="1"/>
</dbReference>
<accession>A0A5C0UI92</accession>
<keyword evidence="4" id="KW-1185">Reference proteome</keyword>
<dbReference type="Pfam" id="PF17289">
    <property type="entry name" value="Terminase_6C"/>
    <property type="match status" value="1"/>
</dbReference>
<evidence type="ECO:0000256" key="1">
    <source>
        <dbReference type="ARBA" id="ARBA00022612"/>
    </source>
</evidence>
<proteinExistence type="predicted"/>
<evidence type="ECO:0000313" key="3">
    <source>
        <dbReference type="EMBL" id="QEK39112.1"/>
    </source>
</evidence>
<dbReference type="EMBL" id="CP043314">
    <property type="protein sequence ID" value="QEK39112.1"/>
    <property type="molecule type" value="Genomic_DNA"/>
</dbReference>
<gene>
    <name evidence="3" type="ORF">FZC36_01515</name>
</gene>
<feature type="domain" description="Terminase large subunit gp17-like C-terminal" evidence="2">
    <location>
        <begin position="314"/>
        <end position="460"/>
    </location>
</feature>
<dbReference type="Proteomes" id="UP000324924">
    <property type="component" value="Chromosome"/>
</dbReference>
<protein>
    <submittedName>
        <fullName evidence="3">DNA-packaging protein</fullName>
    </submittedName>
</protein>
<dbReference type="AlphaFoldDB" id="A0A5C0UI92"/>
<dbReference type="RefSeq" id="WP_148972235.1">
    <property type="nucleotide sequence ID" value="NZ_CP043314.1"/>
</dbReference>
<sequence>MITTEEYERTKILNETKNESKQELINKQNNLTVSEELSMSEKLSSISRKLCMPRRLSSKLSKLRNMLTSFSHKKKKQYDWNNLARESQRIPQSNWDTWLIMAGRGFGKTRTGAESIKLLIEQGYKRVCLLGRTIDEVKKIMINGNSGLLNIYPEGNKPKFLESKNIIKWKNGAVAEIHSSESYESLRGPQFDLAWVDELAKFSNVDQVWDQLMMTMRLGNPKTIITTTPRNLSLLDKLMKQENVFVTKGKTLENKENLSETFLKNVYGQYSSTNFGLQELDGEIVKEFEFWNQSMFVYESLDNLDIRMSEKIVISIDPAITSKDNSDETGIIVGMKLNNGKIYILEDCSGKWGVNQWPALCVDLYKKYKEKCRNVRIIAENNQGGDMIEQLIRSELRDVDFLSKRSYQSKKNRAAPISCLYQKNKVIHVNKFEKLEQQMIDFPSKKSPDRLDALCMSVNELQVSDSSSYSKIMFI</sequence>
<dbReference type="InterPro" id="IPR027417">
    <property type="entry name" value="P-loop_NTPase"/>
</dbReference>
<dbReference type="Pfam" id="PF03237">
    <property type="entry name" value="Terminase_6N"/>
    <property type="match status" value="1"/>
</dbReference>
<dbReference type="OrthoDB" id="4519042at2"/>